<evidence type="ECO:0008006" key="16">
    <source>
        <dbReference type="Google" id="ProtNLM"/>
    </source>
</evidence>
<evidence type="ECO:0000256" key="8">
    <source>
        <dbReference type="ARBA" id="ARBA00023002"/>
    </source>
</evidence>
<keyword evidence="10 12" id="KW-0503">Monooxygenase</keyword>
<feature type="transmembrane region" description="Helical" evidence="13">
    <location>
        <begin position="274"/>
        <end position="299"/>
    </location>
</feature>
<name>A0ABR0W4Y2_REHGL</name>
<dbReference type="PRINTS" id="PR00463">
    <property type="entry name" value="EP450I"/>
</dbReference>
<dbReference type="PANTHER" id="PTHR47955">
    <property type="entry name" value="CYTOCHROME P450 FAMILY 71 PROTEIN"/>
    <property type="match status" value="1"/>
</dbReference>
<keyword evidence="8 12" id="KW-0560">Oxidoreductase</keyword>
<protein>
    <recommendedName>
        <fullName evidence="16">Cytochrome P450</fullName>
    </recommendedName>
</protein>
<evidence type="ECO:0000256" key="2">
    <source>
        <dbReference type="ARBA" id="ARBA00004167"/>
    </source>
</evidence>
<keyword evidence="11 13" id="KW-0472">Membrane</keyword>
<dbReference type="SUPFAM" id="SSF48264">
    <property type="entry name" value="Cytochrome P450"/>
    <property type="match status" value="1"/>
</dbReference>
<evidence type="ECO:0000256" key="1">
    <source>
        <dbReference type="ARBA" id="ARBA00001971"/>
    </source>
</evidence>
<evidence type="ECO:0000256" key="10">
    <source>
        <dbReference type="ARBA" id="ARBA00023033"/>
    </source>
</evidence>
<evidence type="ECO:0000256" key="3">
    <source>
        <dbReference type="ARBA" id="ARBA00010617"/>
    </source>
</evidence>
<evidence type="ECO:0000256" key="12">
    <source>
        <dbReference type="RuleBase" id="RU000461"/>
    </source>
</evidence>
<keyword evidence="6 12" id="KW-0479">Metal-binding</keyword>
<dbReference type="CDD" id="cd11072">
    <property type="entry name" value="CYP71-like"/>
    <property type="match status" value="1"/>
</dbReference>
<keyword evidence="7 13" id="KW-1133">Transmembrane helix</keyword>
<evidence type="ECO:0000313" key="15">
    <source>
        <dbReference type="Proteomes" id="UP001318860"/>
    </source>
</evidence>
<comment type="caution">
    <text evidence="14">The sequence shown here is derived from an EMBL/GenBank/DDBJ whole genome shotgun (WGS) entry which is preliminary data.</text>
</comment>
<dbReference type="PANTHER" id="PTHR47955:SF22">
    <property type="entry name" value="CYTOCHROME P450 83B1-LIKE"/>
    <property type="match status" value="1"/>
</dbReference>
<evidence type="ECO:0000256" key="6">
    <source>
        <dbReference type="ARBA" id="ARBA00022723"/>
    </source>
</evidence>
<evidence type="ECO:0000313" key="14">
    <source>
        <dbReference type="EMBL" id="KAK6141235.1"/>
    </source>
</evidence>
<dbReference type="PRINTS" id="PR00385">
    <property type="entry name" value="P450"/>
</dbReference>
<comment type="subcellular location">
    <subcellularLocation>
        <location evidence="2">Membrane</location>
        <topology evidence="2">Single-pass membrane protein</topology>
    </subcellularLocation>
</comment>
<dbReference type="Gene3D" id="1.10.630.10">
    <property type="entry name" value="Cytochrome P450"/>
    <property type="match status" value="1"/>
</dbReference>
<dbReference type="InterPro" id="IPR002401">
    <property type="entry name" value="Cyt_P450_E_grp-I"/>
</dbReference>
<evidence type="ECO:0000256" key="5">
    <source>
        <dbReference type="ARBA" id="ARBA00022692"/>
    </source>
</evidence>
<dbReference type="PROSITE" id="PS00086">
    <property type="entry name" value="CYTOCHROME_P450"/>
    <property type="match status" value="1"/>
</dbReference>
<accession>A0ABR0W4Y2</accession>
<comment type="similarity">
    <text evidence="3 12">Belongs to the cytochrome P450 family.</text>
</comment>
<sequence>MIIVRISRRKNPPGPPGLPFVGNLFQFDKANPHIYLWRLSQKYGPLVYLKHGSTPILVVSSTKMARQILKTYDLSFCTRPSVVGQQKLAYDGIDMAFSPYNHHWIQMRKICVLHLLSPKQVSSFRSVREDEVRRVIDKITISRSCNLSDIAMSLASNLICRVAFGRRYDDDEYDKLRFDRLIMEAQALMVSFYFSDHFPVFGNWVDKVSGLLDRLQKNCKELDVFYQQIIDEHLNPSRPKPDRQDIIDLMFELLKHQSSSSSSLHITMDHIKALLMNLFVAGTDTVAAAVVLTMTALMLNPTIMNKAQTEIKQLIGNKGTVDEDDIKKLPYLKAVVLESLRLYPPAPLIFRTQISNQHCTIDGYKIEPGTSVFINGWAMARDPETWKDPDEFRPERFTNSSWDGGVFEMIPFGGGRRGCPGMGMGLISTELALANLLYSFDWALPSDGDNDGVDTEALPGLTMHKKNPLVLVATPTGCI</sequence>
<comment type="cofactor">
    <cofactor evidence="1">
        <name>heme</name>
        <dbReference type="ChEBI" id="CHEBI:30413"/>
    </cofactor>
</comment>
<keyword evidence="4 12" id="KW-0349">Heme</keyword>
<keyword evidence="5 13" id="KW-0812">Transmembrane</keyword>
<organism evidence="14 15">
    <name type="scientific">Rehmannia glutinosa</name>
    <name type="common">Chinese foxglove</name>
    <dbReference type="NCBI Taxonomy" id="99300"/>
    <lineage>
        <taxon>Eukaryota</taxon>
        <taxon>Viridiplantae</taxon>
        <taxon>Streptophyta</taxon>
        <taxon>Embryophyta</taxon>
        <taxon>Tracheophyta</taxon>
        <taxon>Spermatophyta</taxon>
        <taxon>Magnoliopsida</taxon>
        <taxon>eudicotyledons</taxon>
        <taxon>Gunneridae</taxon>
        <taxon>Pentapetalae</taxon>
        <taxon>asterids</taxon>
        <taxon>lamiids</taxon>
        <taxon>Lamiales</taxon>
        <taxon>Orobanchaceae</taxon>
        <taxon>Rehmannieae</taxon>
        <taxon>Rehmannia</taxon>
    </lineage>
</organism>
<dbReference type="InterPro" id="IPR001128">
    <property type="entry name" value="Cyt_P450"/>
</dbReference>
<dbReference type="InterPro" id="IPR017972">
    <property type="entry name" value="Cyt_P450_CS"/>
</dbReference>
<evidence type="ECO:0000256" key="7">
    <source>
        <dbReference type="ARBA" id="ARBA00022989"/>
    </source>
</evidence>
<reference evidence="14 15" key="1">
    <citation type="journal article" date="2021" name="Comput. Struct. Biotechnol. J.">
        <title>De novo genome assembly of the potent medicinal plant Rehmannia glutinosa using nanopore technology.</title>
        <authorList>
            <person name="Ma L."/>
            <person name="Dong C."/>
            <person name="Song C."/>
            <person name="Wang X."/>
            <person name="Zheng X."/>
            <person name="Niu Y."/>
            <person name="Chen S."/>
            <person name="Feng W."/>
        </authorList>
    </citation>
    <scope>NUCLEOTIDE SEQUENCE [LARGE SCALE GENOMIC DNA]</scope>
    <source>
        <strain evidence="14">DH-2019</strain>
    </source>
</reference>
<dbReference type="Proteomes" id="UP001318860">
    <property type="component" value="Unassembled WGS sequence"/>
</dbReference>
<gene>
    <name evidence="14" type="ORF">DH2020_025032</name>
</gene>
<evidence type="ECO:0000256" key="13">
    <source>
        <dbReference type="SAM" id="Phobius"/>
    </source>
</evidence>
<evidence type="ECO:0000256" key="4">
    <source>
        <dbReference type="ARBA" id="ARBA00022617"/>
    </source>
</evidence>
<keyword evidence="9 12" id="KW-0408">Iron</keyword>
<evidence type="ECO:0000256" key="11">
    <source>
        <dbReference type="ARBA" id="ARBA00023136"/>
    </source>
</evidence>
<dbReference type="EMBL" id="JABTTQ020000163">
    <property type="protein sequence ID" value="KAK6141235.1"/>
    <property type="molecule type" value="Genomic_DNA"/>
</dbReference>
<proteinExistence type="inferred from homology"/>
<dbReference type="Pfam" id="PF00067">
    <property type="entry name" value="p450"/>
    <property type="match status" value="1"/>
</dbReference>
<keyword evidence="15" id="KW-1185">Reference proteome</keyword>
<evidence type="ECO:0000256" key="9">
    <source>
        <dbReference type="ARBA" id="ARBA00023004"/>
    </source>
</evidence>
<dbReference type="InterPro" id="IPR036396">
    <property type="entry name" value="Cyt_P450_sf"/>
</dbReference>